<feature type="region of interest" description="Disordered" evidence="2">
    <location>
        <begin position="24"/>
        <end position="93"/>
    </location>
</feature>
<dbReference type="EMBL" id="QJJU01000010">
    <property type="protein sequence ID" value="PXX07701.1"/>
    <property type="molecule type" value="Genomic_DNA"/>
</dbReference>
<evidence type="ECO:0000256" key="1">
    <source>
        <dbReference type="ARBA" id="ARBA00022729"/>
    </source>
</evidence>
<feature type="signal peptide" evidence="3">
    <location>
        <begin position="1"/>
        <end position="21"/>
    </location>
</feature>
<dbReference type="RefSeq" id="WP_110317069.1">
    <property type="nucleotide sequence ID" value="NZ_QJJU01000010.1"/>
</dbReference>
<feature type="compositionally biased region" description="Low complexity" evidence="2">
    <location>
        <begin position="27"/>
        <end position="56"/>
    </location>
</feature>
<evidence type="ECO:0000256" key="2">
    <source>
        <dbReference type="SAM" id="MobiDB-lite"/>
    </source>
</evidence>
<reference evidence="4 5" key="2">
    <citation type="submission" date="2018-06" db="EMBL/GenBank/DDBJ databases">
        <title>Sequencing of bacterial isolates from soil warming experiment in Harvard Forest, Massachusetts, USA.</title>
        <authorList>
            <person name="Deangelis K.PhD."/>
        </authorList>
    </citation>
    <scope>NUCLEOTIDE SEQUENCE [LARGE SCALE GENOMIC DNA]</scope>
    <source>
        <strain evidence="4 5">GAS496</strain>
    </source>
</reference>
<gene>
    <name evidence="4" type="ORF">C8E89_11087</name>
</gene>
<dbReference type="InterPro" id="IPR019674">
    <property type="entry name" value="Lipoprotein_LpqN/LpqT-like"/>
</dbReference>
<accession>A0A318HIJ0</accession>
<reference evidence="5" key="1">
    <citation type="submission" date="2018-05" db="EMBL/GenBank/DDBJ databases">
        <authorList>
            <person name="Deangelis K."/>
            <person name="Huntemann M."/>
            <person name="Clum A."/>
            <person name="Pillay M."/>
            <person name="Palaniappan K."/>
            <person name="Varghese N."/>
            <person name="Mikhailova N."/>
            <person name="Stamatis D."/>
            <person name="Reddy T."/>
            <person name="Daum C."/>
            <person name="Shapiro N."/>
            <person name="Ivanova N."/>
            <person name="Kyrpides N."/>
            <person name="Woyke T."/>
        </authorList>
    </citation>
    <scope>NUCLEOTIDE SEQUENCE [LARGE SCALE GENOMIC DNA]</scope>
    <source>
        <strain evidence="5">GAS496</strain>
    </source>
</reference>
<dbReference type="AlphaFoldDB" id="A0A318HIJ0"/>
<keyword evidence="4" id="KW-0449">Lipoprotein</keyword>
<dbReference type="Proteomes" id="UP000247781">
    <property type="component" value="Unassembled WGS sequence"/>
</dbReference>
<dbReference type="Pfam" id="PF10738">
    <property type="entry name" value="Lpp-LpqN"/>
    <property type="match status" value="1"/>
</dbReference>
<evidence type="ECO:0000313" key="5">
    <source>
        <dbReference type="Proteomes" id="UP000247781"/>
    </source>
</evidence>
<protein>
    <submittedName>
        <fullName evidence="4">Putative lipoprotein LpqN</fullName>
    </submittedName>
</protein>
<keyword evidence="5" id="KW-1185">Reference proteome</keyword>
<comment type="caution">
    <text evidence="4">The sequence shown here is derived from an EMBL/GenBank/DDBJ whole genome shotgun (WGS) entry which is preliminary data.</text>
</comment>
<dbReference type="OrthoDB" id="3826775at2"/>
<keyword evidence="1 3" id="KW-0732">Signal</keyword>
<feature type="chain" id="PRO_5039265940" evidence="3">
    <location>
        <begin position="22"/>
        <end position="239"/>
    </location>
</feature>
<organism evidence="4 5">
    <name type="scientific">Mycolicibacterium moriokaense</name>
    <dbReference type="NCBI Taxonomy" id="39691"/>
    <lineage>
        <taxon>Bacteria</taxon>
        <taxon>Bacillati</taxon>
        <taxon>Actinomycetota</taxon>
        <taxon>Actinomycetes</taxon>
        <taxon>Mycobacteriales</taxon>
        <taxon>Mycobacteriaceae</taxon>
        <taxon>Mycolicibacterium</taxon>
    </lineage>
</organism>
<dbReference type="Gene3D" id="3.40.1000.10">
    <property type="entry name" value="Mog1/PsbP, alpha/beta/alpha sandwich"/>
    <property type="match status" value="1"/>
</dbReference>
<proteinExistence type="predicted"/>
<dbReference type="PROSITE" id="PS51257">
    <property type="entry name" value="PROKAR_LIPOPROTEIN"/>
    <property type="match status" value="1"/>
</dbReference>
<name>A0A318HIJ0_9MYCO</name>
<sequence>MRRTAITGVAAIAAAVAVVLSGCGSDTKTAPSTSASASKSTSATTSAKAAPSSKPKVAPRDQNAAGPNPTIASYIKDNNIQEVPVKRGDPGSPTIDLPVPDGWEPAGNDTPDWAYGAIVYTGKDAGDYTPSLVALVSKLTGNVDPQKIIDLAAGELNNLPGWKAMNEGETSTLGEYPAFQLGGTWTQDGQTKIVAQKTVVIPGSDGLYVLQLNADGLEDQKEIIGAATDVIDSQTTITP</sequence>
<evidence type="ECO:0000313" key="4">
    <source>
        <dbReference type="EMBL" id="PXX07701.1"/>
    </source>
</evidence>
<evidence type="ECO:0000256" key="3">
    <source>
        <dbReference type="SAM" id="SignalP"/>
    </source>
</evidence>